<accession>A0ACC3ZB31</accession>
<reference evidence="1 2" key="1">
    <citation type="journal article" date="2020" name="Phytopathology">
        <title>Genome Sequence Resources of Colletotrichum truncatum, C. plurivorum, C. musicola, and C. sojae: Four Species Pathogenic to Soybean (Glycine max).</title>
        <authorList>
            <person name="Rogerio F."/>
            <person name="Boufleur T.R."/>
            <person name="Ciampi-Guillardi M."/>
            <person name="Sukno S.A."/>
            <person name="Thon M.R."/>
            <person name="Massola Junior N.S."/>
            <person name="Baroncelli R."/>
        </authorList>
    </citation>
    <scope>NUCLEOTIDE SEQUENCE [LARGE SCALE GENOMIC DNA]</scope>
    <source>
        <strain evidence="1 2">CMES1059</strain>
    </source>
</reference>
<organism evidence="1 2">
    <name type="scientific">Colletotrichum truncatum</name>
    <name type="common">Anthracnose fungus</name>
    <name type="synonym">Colletotrichum capsici</name>
    <dbReference type="NCBI Taxonomy" id="5467"/>
    <lineage>
        <taxon>Eukaryota</taxon>
        <taxon>Fungi</taxon>
        <taxon>Dikarya</taxon>
        <taxon>Ascomycota</taxon>
        <taxon>Pezizomycotina</taxon>
        <taxon>Sordariomycetes</taxon>
        <taxon>Hypocreomycetidae</taxon>
        <taxon>Glomerellales</taxon>
        <taxon>Glomerellaceae</taxon>
        <taxon>Colletotrichum</taxon>
        <taxon>Colletotrichum truncatum species complex</taxon>
    </lineage>
</organism>
<keyword evidence="2" id="KW-1185">Reference proteome</keyword>
<gene>
    <name evidence="1" type="ORF">CTRU02_204113</name>
</gene>
<protein>
    <submittedName>
        <fullName evidence="1">Short-chain dehydrogenase TIC 32, chloroplastic 2</fullName>
    </submittedName>
</protein>
<name>A0ACC3ZB31_COLTU</name>
<sequence length="320" mass="35142">MSNDLAGQAGWEANPLAFVYRQAVITPAEIPIEFDLTDCTLIMTGASSGLGLEASRQFLERQLGTLIMGVRNMPKGDALAEGLRREFPMAQIQVWHLEMESYESVRAFATRCQKELTRIDFVILNAAVVAQSFARSREGHEMMLQVNYLSTALQALLLLPILKDKRPPGEPSRLVIVSSDTAYWHTPEEDMVTGSMFKPADKEKLWGSAKNYQLSKFLGQLFVAKLATYVDPEHVIVNMSNSGLTSGTNIVKPASEPFFMGMLKKTLGRSLEVGARSYLDAALVKGPDSHGSFTSDGVIKPMACGHVHVGGHWPEGAHMD</sequence>
<evidence type="ECO:0000313" key="1">
    <source>
        <dbReference type="EMBL" id="KAL0941350.1"/>
    </source>
</evidence>
<evidence type="ECO:0000313" key="2">
    <source>
        <dbReference type="Proteomes" id="UP000805649"/>
    </source>
</evidence>
<dbReference type="EMBL" id="VUJX02000002">
    <property type="protein sequence ID" value="KAL0941350.1"/>
    <property type="molecule type" value="Genomic_DNA"/>
</dbReference>
<comment type="caution">
    <text evidence="1">The sequence shown here is derived from an EMBL/GenBank/DDBJ whole genome shotgun (WGS) entry which is preliminary data.</text>
</comment>
<dbReference type="Proteomes" id="UP000805649">
    <property type="component" value="Unassembled WGS sequence"/>
</dbReference>
<proteinExistence type="predicted"/>